<dbReference type="EMBL" id="AP007161">
    <property type="protein sequence ID" value="BAE60779.1"/>
    <property type="molecule type" value="Genomic_DNA"/>
</dbReference>
<organism evidence="1 2">
    <name type="scientific">Aspergillus oryzae (strain ATCC 42149 / RIB 40)</name>
    <name type="common">Yellow koji mold</name>
    <dbReference type="NCBI Taxonomy" id="510516"/>
    <lineage>
        <taxon>Eukaryota</taxon>
        <taxon>Fungi</taxon>
        <taxon>Dikarya</taxon>
        <taxon>Ascomycota</taxon>
        <taxon>Pezizomycotina</taxon>
        <taxon>Eurotiomycetes</taxon>
        <taxon>Eurotiomycetidae</taxon>
        <taxon>Eurotiales</taxon>
        <taxon>Aspergillaceae</taxon>
        <taxon>Aspergillus</taxon>
        <taxon>Aspergillus subgen. Circumdati</taxon>
    </lineage>
</organism>
<dbReference type="GeneID" id="5988092"/>
<name>Q2UCD6_ASPOR</name>
<dbReference type="Proteomes" id="UP000006564">
    <property type="component" value="Chromosome 4"/>
</dbReference>
<keyword evidence="2" id="KW-1185">Reference proteome</keyword>
<dbReference type="AlphaFoldDB" id="Q2UCD6"/>
<protein>
    <submittedName>
        <fullName evidence="1">DNA, SC012</fullName>
    </submittedName>
</protein>
<accession>Q2UCD6</accession>
<reference evidence="1 2" key="1">
    <citation type="journal article" date="2005" name="Nature">
        <title>Genome sequencing and analysis of Aspergillus oryzae.</title>
        <authorList>
            <person name="Machida M."/>
            <person name="Asai K."/>
            <person name="Sano M."/>
            <person name="Tanaka T."/>
            <person name="Kumagai T."/>
            <person name="Terai G."/>
            <person name="Kusumoto K."/>
            <person name="Arima T."/>
            <person name="Akita O."/>
            <person name="Kashiwagi Y."/>
            <person name="Abe K."/>
            <person name="Gomi K."/>
            <person name="Horiuchi H."/>
            <person name="Kitamoto K."/>
            <person name="Kobayashi T."/>
            <person name="Takeuchi M."/>
            <person name="Denning D.W."/>
            <person name="Galagan J.E."/>
            <person name="Nierman W.C."/>
            <person name="Yu J."/>
            <person name="Archer D.B."/>
            <person name="Bennett J.W."/>
            <person name="Bhatnagar D."/>
            <person name="Cleveland T.E."/>
            <person name="Fedorova N.D."/>
            <person name="Gotoh O."/>
            <person name="Horikawa H."/>
            <person name="Hosoyama A."/>
            <person name="Ichinomiya M."/>
            <person name="Igarashi R."/>
            <person name="Iwashita K."/>
            <person name="Juvvadi P.R."/>
            <person name="Kato M."/>
            <person name="Kato Y."/>
            <person name="Kin T."/>
            <person name="Kokubun A."/>
            <person name="Maeda H."/>
            <person name="Maeyama N."/>
            <person name="Maruyama J."/>
            <person name="Nagasaki H."/>
            <person name="Nakajima T."/>
            <person name="Oda K."/>
            <person name="Okada K."/>
            <person name="Paulsen I."/>
            <person name="Sakamoto K."/>
            <person name="Sawano T."/>
            <person name="Takahashi M."/>
            <person name="Takase K."/>
            <person name="Terabayashi Y."/>
            <person name="Wortman J."/>
            <person name="Yamada O."/>
            <person name="Yamagata Y."/>
            <person name="Anazawa H."/>
            <person name="Hata Y."/>
            <person name="Koide Y."/>
            <person name="Komori T."/>
            <person name="Koyama Y."/>
            <person name="Minetoki T."/>
            <person name="Suharnan S."/>
            <person name="Tanaka A."/>
            <person name="Isono K."/>
            <person name="Kuhara S."/>
            <person name="Ogasawara N."/>
            <person name="Kikuchi H."/>
        </authorList>
    </citation>
    <scope>NUCLEOTIDE SEQUENCE [LARGE SCALE GENOMIC DNA]</scope>
    <source>
        <strain evidence="2">ATCC 42149 / RIB 40</strain>
    </source>
</reference>
<dbReference type="KEGG" id="aor:AO090012000635"/>
<dbReference type="HOGENOM" id="CLU_1137785_0_0_1"/>
<sequence>MLSLTTALAIRNNTIRSYTAAAVLSPTSPMMAVPTRAAVAVRTSTLAVMTVRPRASDAVVAGAVAIMTVRARAAAAVVSLARTIVAVLADTAIIARTFAAGANPVGTSAATACPFPTIRTGADTILSTIRSRTAEAKTAVVSTFSILSAVISHAAGRDAVVRHTDTVSASRSKTSMDSTLPKGGTDAIQAARSTAAKGSAKKPRALAVLTIRTFTLTIGDYRPWLFRSATAAAAAATTTITTAS</sequence>
<evidence type="ECO:0000313" key="2">
    <source>
        <dbReference type="Proteomes" id="UP000006564"/>
    </source>
</evidence>
<dbReference type="EMBL" id="BA000052">
    <property type="protein sequence ID" value="BAE60779.1"/>
    <property type="molecule type" value="Genomic_DNA"/>
</dbReference>
<evidence type="ECO:0000313" key="1">
    <source>
        <dbReference type="EMBL" id="BAE60779.1"/>
    </source>
</evidence>
<proteinExistence type="predicted"/>
<dbReference type="RefSeq" id="XP_001727618.3">
    <property type="nucleotide sequence ID" value="XM_001727566.3"/>
</dbReference>
<gene>
    <name evidence="1" type="ORF">AO090012000635</name>
</gene>
<dbReference type="VEuPathDB" id="FungiDB:AO090012000635"/>